<comment type="caution">
    <text evidence="4">The sequence shown here is derived from an EMBL/GenBank/DDBJ whole genome shotgun (WGS) entry which is preliminary data.</text>
</comment>
<dbReference type="Pfam" id="PF00498">
    <property type="entry name" value="FHA"/>
    <property type="match status" value="1"/>
</dbReference>
<evidence type="ECO:0000313" key="4">
    <source>
        <dbReference type="EMBL" id="MBG6084727.1"/>
    </source>
</evidence>
<dbReference type="InterPro" id="IPR000253">
    <property type="entry name" value="FHA_dom"/>
</dbReference>
<protein>
    <submittedName>
        <fullName evidence="4">Component of type VI protein secretion system</fullName>
    </submittedName>
</protein>
<dbReference type="AlphaFoldDB" id="A0A931D964"/>
<dbReference type="SUPFAM" id="SSF49879">
    <property type="entry name" value="SMAD/FHA domain"/>
    <property type="match status" value="1"/>
</dbReference>
<name>A0A931D964_9MICC</name>
<dbReference type="Gene3D" id="3.30.2320.60">
    <property type="entry name" value="FhaA, phosphopeptide-binding domain (DUF3662)"/>
    <property type="match status" value="1"/>
</dbReference>
<proteinExistence type="predicted"/>
<dbReference type="CDD" id="cd00060">
    <property type="entry name" value="FHA"/>
    <property type="match status" value="1"/>
</dbReference>
<dbReference type="InterPro" id="IPR022128">
    <property type="entry name" value="FhaA_N"/>
</dbReference>
<sequence length="255" mass="27466">MGLVDNVERGLEKLVTSVFRGSSSAGVQPVEIASKVRNQMDRGTLTVSEGRTTAPNHFTVRLAAADFEKIQEFGTALAEELCDVAIDHARSQHYTLTGKVAVTFEQDEAVRAGDLAVQAKIVRRPESGPSSAEAGTTAPRAPQPSPQPAREPEPRLQPVLQIGHKRYGMNSDSIVLGRSSETDIPVDDTGVSRQHLEIRSEAGKVWAVDLGSTNGSYVNGSKVDGRAELFDGSVITMGRTRITFRMLPQRTGGRS</sequence>
<dbReference type="RefSeq" id="WP_196835994.1">
    <property type="nucleotide sequence ID" value="NZ_JADOTZ010000001.1"/>
</dbReference>
<evidence type="ECO:0000256" key="1">
    <source>
        <dbReference type="ARBA" id="ARBA00022553"/>
    </source>
</evidence>
<dbReference type="InterPro" id="IPR042287">
    <property type="entry name" value="FhaA_N_sf"/>
</dbReference>
<keyword evidence="1" id="KW-0597">Phosphoprotein</keyword>
<feature type="domain" description="FHA" evidence="3">
    <location>
        <begin position="174"/>
        <end position="223"/>
    </location>
</feature>
<keyword evidence="5" id="KW-1185">Reference proteome</keyword>
<dbReference type="Pfam" id="PF12401">
    <property type="entry name" value="FhaA_N"/>
    <property type="match status" value="1"/>
</dbReference>
<dbReference type="Proteomes" id="UP000625033">
    <property type="component" value="Unassembled WGS sequence"/>
</dbReference>
<reference evidence="4" key="1">
    <citation type="submission" date="2020-11" db="EMBL/GenBank/DDBJ databases">
        <title>Sequencing the genomes of 1000 actinobacteria strains.</title>
        <authorList>
            <person name="Klenk H.-P."/>
        </authorList>
    </citation>
    <scope>NUCLEOTIDE SEQUENCE</scope>
    <source>
        <strain evidence="4">DSM 26152</strain>
    </source>
</reference>
<evidence type="ECO:0000256" key="2">
    <source>
        <dbReference type="SAM" id="MobiDB-lite"/>
    </source>
</evidence>
<evidence type="ECO:0000259" key="3">
    <source>
        <dbReference type="PROSITE" id="PS50006"/>
    </source>
</evidence>
<dbReference type="PANTHER" id="PTHR23308">
    <property type="entry name" value="NUCLEAR INHIBITOR OF PROTEIN PHOSPHATASE-1"/>
    <property type="match status" value="1"/>
</dbReference>
<dbReference type="Gene3D" id="2.60.200.20">
    <property type="match status" value="1"/>
</dbReference>
<gene>
    <name evidence="4" type="ORF">IW252_001494</name>
</gene>
<dbReference type="SMART" id="SM00240">
    <property type="entry name" value="FHA"/>
    <property type="match status" value="1"/>
</dbReference>
<organism evidence="4 5">
    <name type="scientific">Zhihengliuella flava</name>
    <dbReference type="NCBI Taxonomy" id="1285193"/>
    <lineage>
        <taxon>Bacteria</taxon>
        <taxon>Bacillati</taxon>
        <taxon>Actinomycetota</taxon>
        <taxon>Actinomycetes</taxon>
        <taxon>Micrococcales</taxon>
        <taxon>Micrococcaceae</taxon>
        <taxon>Zhihengliuella</taxon>
    </lineage>
</organism>
<accession>A0A931D964</accession>
<dbReference type="EMBL" id="JADOTZ010000001">
    <property type="protein sequence ID" value="MBG6084727.1"/>
    <property type="molecule type" value="Genomic_DNA"/>
</dbReference>
<evidence type="ECO:0000313" key="5">
    <source>
        <dbReference type="Proteomes" id="UP000625033"/>
    </source>
</evidence>
<dbReference type="InterPro" id="IPR050923">
    <property type="entry name" value="Cell_Proc_Reg/RNA_Proc"/>
</dbReference>
<feature type="region of interest" description="Disordered" evidence="2">
    <location>
        <begin position="121"/>
        <end position="153"/>
    </location>
</feature>
<dbReference type="InterPro" id="IPR008984">
    <property type="entry name" value="SMAD_FHA_dom_sf"/>
</dbReference>
<dbReference type="PROSITE" id="PS50006">
    <property type="entry name" value="FHA_DOMAIN"/>
    <property type="match status" value="1"/>
</dbReference>